<protein>
    <recommendedName>
        <fullName evidence="1">HAT C-terminal dimerisation domain-containing protein</fullName>
    </recommendedName>
</protein>
<evidence type="ECO:0000313" key="2">
    <source>
        <dbReference type="EMBL" id="EGZ30693.1"/>
    </source>
</evidence>
<dbReference type="Proteomes" id="UP000002640">
    <property type="component" value="Unassembled WGS sequence"/>
</dbReference>
<dbReference type="Pfam" id="PF05699">
    <property type="entry name" value="Dimer_Tnp_hAT"/>
    <property type="match status" value="1"/>
</dbReference>
<dbReference type="GO" id="GO:0046983">
    <property type="term" value="F:protein dimerization activity"/>
    <property type="evidence" value="ECO:0007669"/>
    <property type="project" value="InterPro"/>
</dbReference>
<dbReference type="InParanoid" id="G4YR13"/>
<accession>G4YR13</accession>
<keyword evidence="3" id="KW-1185">Reference proteome</keyword>
<dbReference type="SUPFAM" id="SSF53098">
    <property type="entry name" value="Ribonuclease H-like"/>
    <property type="match status" value="1"/>
</dbReference>
<evidence type="ECO:0000313" key="3">
    <source>
        <dbReference type="Proteomes" id="UP000002640"/>
    </source>
</evidence>
<dbReference type="KEGG" id="psoj:PHYSODRAFT_476438"/>
<dbReference type="PANTHER" id="PTHR40866:SF1">
    <property type="entry name" value="BED-TYPE DOMAIN-CONTAINING PROTEIN"/>
    <property type="match status" value="1"/>
</dbReference>
<evidence type="ECO:0000259" key="1">
    <source>
        <dbReference type="Pfam" id="PF05699"/>
    </source>
</evidence>
<gene>
    <name evidence="2" type="ORF">PHYSODRAFT_476438</name>
</gene>
<feature type="domain" description="HAT C-terminal dimerisation" evidence="1">
    <location>
        <begin position="2"/>
        <end position="40"/>
    </location>
</feature>
<dbReference type="InterPro" id="IPR008906">
    <property type="entry name" value="HATC_C_dom"/>
</dbReference>
<dbReference type="AlphaFoldDB" id="G4YR13"/>
<sequence length="60" mass="7180">MPPTSNRYERLFSQAKLVITPQRASLLPENFEMLMFLRTNRRYWDVNTVNDAYRQLRGSS</sequence>
<organism evidence="2 3">
    <name type="scientific">Phytophthora sojae (strain P6497)</name>
    <name type="common">Soybean stem and root rot agent</name>
    <name type="synonym">Phytophthora megasperma f. sp. glycines</name>
    <dbReference type="NCBI Taxonomy" id="1094619"/>
    <lineage>
        <taxon>Eukaryota</taxon>
        <taxon>Sar</taxon>
        <taxon>Stramenopiles</taxon>
        <taxon>Oomycota</taxon>
        <taxon>Peronosporomycetes</taxon>
        <taxon>Peronosporales</taxon>
        <taxon>Peronosporaceae</taxon>
        <taxon>Phytophthora</taxon>
    </lineage>
</organism>
<dbReference type="RefSeq" id="XP_009517968.1">
    <property type="nucleotide sequence ID" value="XM_009519673.1"/>
</dbReference>
<reference evidence="2 3" key="1">
    <citation type="journal article" date="2006" name="Science">
        <title>Phytophthora genome sequences uncover evolutionary origins and mechanisms of pathogenesis.</title>
        <authorList>
            <person name="Tyler B.M."/>
            <person name="Tripathy S."/>
            <person name="Zhang X."/>
            <person name="Dehal P."/>
            <person name="Jiang R.H."/>
            <person name="Aerts A."/>
            <person name="Arredondo F.D."/>
            <person name="Baxter L."/>
            <person name="Bensasson D."/>
            <person name="Beynon J.L."/>
            <person name="Chapman J."/>
            <person name="Damasceno C.M."/>
            <person name="Dorrance A.E."/>
            <person name="Dou D."/>
            <person name="Dickerman A.W."/>
            <person name="Dubchak I.L."/>
            <person name="Garbelotto M."/>
            <person name="Gijzen M."/>
            <person name="Gordon S.G."/>
            <person name="Govers F."/>
            <person name="Grunwald N.J."/>
            <person name="Huang W."/>
            <person name="Ivors K.L."/>
            <person name="Jones R.W."/>
            <person name="Kamoun S."/>
            <person name="Krampis K."/>
            <person name="Lamour K.H."/>
            <person name="Lee M.K."/>
            <person name="McDonald W.H."/>
            <person name="Medina M."/>
            <person name="Meijer H.J."/>
            <person name="Nordberg E.K."/>
            <person name="Maclean D.J."/>
            <person name="Ospina-Giraldo M.D."/>
            <person name="Morris P.F."/>
            <person name="Phuntumart V."/>
            <person name="Putnam N.H."/>
            <person name="Rash S."/>
            <person name="Rose J.K."/>
            <person name="Sakihama Y."/>
            <person name="Salamov A.A."/>
            <person name="Savidor A."/>
            <person name="Scheuring C.F."/>
            <person name="Smith B.M."/>
            <person name="Sobral B.W."/>
            <person name="Terry A."/>
            <person name="Torto-Alalibo T.A."/>
            <person name="Win J."/>
            <person name="Xu Z."/>
            <person name="Zhang H."/>
            <person name="Grigoriev I.V."/>
            <person name="Rokhsar D.S."/>
            <person name="Boore J.L."/>
        </authorList>
    </citation>
    <scope>NUCLEOTIDE SEQUENCE [LARGE SCALE GENOMIC DNA]</scope>
    <source>
        <strain evidence="2 3">P6497</strain>
    </source>
</reference>
<dbReference type="GeneID" id="20654745"/>
<dbReference type="EMBL" id="JH159151">
    <property type="protein sequence ID" value="EGZ30693.1"/>
    <property type="molecule type" value="Genomic_DNA"/>
</dbReference>
<proteinExistence type="predicted"/>
<dbReference type="InterPro" id="IPR012337">
    <property type="entry name" value="RNaseH-like_sf"/>
</dbReference>
<dbReference type="PANTHER" id="PTHR40866">
    <property type="entry name" value="BED-TYPE DOMAIN-CONTAINING PROTEIN"/>
    <property type="match status" value="1"/>
</dbReference>
<dbReference type="SMR" id="G4YR13"/>
<name>G4YR13_PHYSP</name>